<dbReference type="Proteomes" id="UP001151518">
    <property type="component" value="Unassembled WGS sequence"/>
</dbReference>
<sequence>MPFFLSHKPSTISAQSSKKPSRRKAANAALSCVACTPHSSFGLTDSQAMDVAMVLAEEYVRAAEPYTQPASSLPIETPSPPLSPQTVSSHSTDADPTRLGLQAVGEQQQCFLEAGLDTAPQSAFTLLPAAATRTTTVAAALPSPTSTLRISSGRQHRPVFAAEDQMFLSLPLRSTRTHTRPRMDMPDARSRTVSSNSTVCAPAVLWGKIDEDAGTDVCRRRSQFAHESKDKTKNPLKGSMRWVRRLFE</sequence>
<reference evidence="2" key="1">
    <citation type="submission" date="2022-07" db="EMBL/GenBank/DDBJ databases">
        <title>Phylogenomic reconstructions and comparative analyses of Kickxellomycotina fungi.</title>
        <authorList>
            <person name="Reynolds N.K."/>
            <person name="Stajich J.E."/>
            <person name="Barry K."/>
            <person name="Grigoriev I.V."/>
            <person name="Crous P."/>
            <person name="Smith M.E."/>
        </authorList>
    </citation>
    <scope>NUCLEOTIDE SEQUENCE</scope>
    <source>
        <strain evidence="2">NRRL 3115</strain>
    </source>
</reference>
<dbReference type="EMBL" id="JANBTW010000146">
    <property type="protein sequence ID" value="KAJ2669549.1"/>
    <property type="molecule type" value="Genomic_DNA"/>
</dbReference>
<proteinExistence type="predicted"/>
<accession>A0A9W8G1L1</accession>
<gene>
    <name evidence="2" type="ORF">GGI25_006107</name>
</gene>
<dbReference type="AlphaFoldDB" id="A0A9W8G1L1"/>
<evidence type="ECO:0000313" key="2">
    <source>
        <dbReference type="EMBL" id="KAJ2669549.1"/>
    </source>
</evidence>
<feature type="compositionally biased region" description="Polar residues" evidence="1">
    <location>
        <begin position="8"/>
        <end position="18"/>
    </location>
</feature>
<comment type="caution">
    <text evidence="2">The sequence shown here is derived from an EMBL/GenBank/DDBJ whole genome shotgun (WGS) entry which is preliminary data.</text>
</comment>
<evidence type="ECO:0000256" key="1">
    <source>
        <dbReference type="SAM" id="MobiDB-lite"/>
    </source>
</evidence>
<organism evidence="2 3">
    <name type="scientific">Coemansia spiralis</name>
    <dbReference type="NCBI Taxonomy" id="417178"/>
    <lineage>
        <taxon>Eukaryota</taxon>
        <taxon>Fungi</taxon>
        <taxon>Fungi incertae sedis</taxon>
        <taxon>Zoopagomycota</taxon>
        <taxon>Kickxellomycotina</taxon>
        <taxon>Kickxellomycetes</taxon>
        <taxon>Kickxellales</taxon>
        <taxon>Kickxellaceae</taxon>
        <taxon>Coemansia</taxon>
    </lineage>
</organism>
<dbReference type="OrthoDB" id="5566566at2759"/>
<feature type="region of interest" description="Disordered" evidence="1">
    <location>
        <begin position="1"/>
        <end position="21"/>
    </location>
</feature>
<feature type="region of interest" description="Disordered" evidence="1">
    <location>
        <begin position="69"/>
        <end position="95"/>
    </location>
</feature>
<protein>
    <submittedName>
        <fullName evidence="2">Uncharacterized protein</fullName>
    </submittedName>
</protein>
<name>A0A9W8G1L1_9FUNG</name>
<evidence type="ECO:0000313" key="3">
    <source>
        <dbReference type="Proteomes" id="UP001151518"/>
    </source>
</evidence>